<feature type="domain" description="PH" evidence="3">
    <location>
        <begin position="759"/>
        <end position="872"/>
    </location>
</feature>
<feature type="compositionally biased region" description="Low complexity" evidence="2">
    <location>
        <begin position="588"/>
        <end position="605"/>
    </location>
</feature>
<feature type="compositionally biased region" description="Basic and acidic residues" evidence="2">
    <location>
        <begin position="418"/>
        <end position="430"/>
    </location>
</feature>
<evidence type="ECO:0000256" key="2">
    <source>
        <dbReference type="SAM" id="MobiDB-lite"/>
    </source>
</evidence>
<gene>
    <name evidence="6" type="ORF">DASC09_060760</name>
</gene>
<dbReference type="RefSeq" id="XP_064855732.1">
    <property type="nucleotide sequence ID" value="XM_064999660.1"/>
</dbReference>
<dbReference type="GO" id="GO:0007010">
    <property type="term" value="P:cytoskeleton organization"/>
    <property type="evidence" value="ECO:0007669"/>
    <property type="project" value="UniProtKB-ARBA"/>
</dbReference>
<feature type="compositionally biased region" description="Polar residues" evidence="2">
    <location>
        <begin position="221"/>
        <end position="240"/>
    </location>
</feature>
<dbReference type="InterPro" id="IPR011993">
    <property type="entry name" value="PH-like_dom_sf"/>
</dbReference>
<keyword evidence="1" id="KW-0343">GTPase activation</keyword>
<accession>A0AAV5QWC6</accession>
<dbReference type="GO" id="GO:0007165">
    <property type="term" value="P:signal transduction"/>
    <property type="evidence" value="ECO:0007669"/>
    <property type="project" value="InterPro"/>
</dbReference>
<feature type="domain" description="PX" evidence="4">
    <location>
        <begin position="626"/>
        <end position="758"/>
    </location>
</feature>
<dbReference type="EMBL" id="BTFZ01000020">
    <property type="protein sequence ID" value="GMM38737.1"/>
    <property type="molecule type" value="Genomic_DNA"/>
</dbReference>
<dbReference type="GO" id="GO:0005938">
    <property type="term" value="C:cell cortex"/>
    <property type="evidence" value="ECO:0007669"/>
    <property type="project" value="UniProtKB-ARBA"/>
</dbReference>
<dbReference type="PROSITE" id="PS50238">
    <property type="entry name" value="RHOGAP"/>
    <property type="match status" value="1"/>
</dbReference>
<evidence type="ECO:0000259" key="3">
    <source>
        <dbReference type="PROSITE" id="PS50003"/>
    </source>
</evidence>
<comment type="caution">
    <text evidence="6">The sequence shown here is derived from an EMBL/GenBank/DDBJ whole genome shotgun (WGS) entry which is preliminary data.</text>
</comment>
<dbReference type="PROSITE" id="PS50003">
    <property type="entry name" value="PH_DOMAIN"/>
    <property type="match status" value="1"/>
</dbReference>
<organism evidence="6 7">
    <name type="scientific">Saccharomycopsis crataegensis</name>
    <dbReference type="NCBI Taxonomy" id="43959"/>
    <lineage>
        <taxon>Eukaryota</taxon>
        <taxon>Fungi</taxon>
        <taxon>Dikarya</taxon>
        <taxon>Ascomycota</taxon>
        <taxon>Saccharomycotina</taxon>
        <taxon>Saccharomycetes</taxon>
        <taxon>Saccharomycopsidaceae</taxon>
        <taxon>Saccharomycopsis</taxon>
    </lineage>
</organism>
<dbReference type="SMART" id="SM00324">
    <property type="entry name" value="RhoGAP"/>
    <property type="match status" value="1"/>
</dbReference>
<dbReference type="Pfam" id="PF00620">
    <property type="entry name" value="RhoGAP"/>
    <property type="match status" value="1"/>
</dbReference>
<dbReference type="SUPFAM" id="SSF50729">
    <property type="entry name" value="PH domain-like"/>
    <property type="match status" value="1"/>
</dbReference>
<dbReference type="PANTHER" id="PTHR23176:SF129">
    <property type="entry name" value="RHO GTPASE ACTIVATING PROTEIN AT 16F, ISOFORM E-RELATED"/>
    <property type="match status" value="1"/>
</dbReference>
<dbReference type="Pfam" id="PF00787">
    <property type="entry name" value="PX"/>
    <property type="match status" value="1"/>
</dbReference>
<dbReference type="PANTHER" id="PTHR23176">
    <property type="entry name" value="RHO/RAC/CDC GTPASE-ACTIVATING PROTEIN"/>
    <property type="match status" value="1"/>
</dbReference>
<dbReference type="SMART" id="SM00233">
    <property type="entry name" value="PH"/>
    <property type="match status" value="1"/>
</dbReference>
<evidence type="ECO:0000313" key="7">
    <source>
        <dbReference type="Proteomes" id="UP001360560"/>
    </source>
</evidence>
<feature type="region of interest" description="Disordered" evidence="2">
    <location>
        <begin position="379"/>
        <end position="462"/>
    </location>
</feature>
<feature type="region of interest" description="Disordered" evidence="2">
    <location>
        <begin position="588"/>
        <end position="609"/>
    </location>
</feature>
<dbReference type="SUPFAM" id="SSF64268">
    <property type="entry name" value="PX domain"/>
    <property type="match status" value="1"/>
</dbReference>
<evidence type="ECO:0000256" key="1">
    <source>
        <dbReference type="ARBA" id="ARBA00022468"/>
    </source>
</evidence>
<dbReference type="InterPro" id="IPR001683">
    <property type="entry name" value="PX_dom"/>
</dbReference>
<dbReference type="GO" id="GO:0035091">
    <property type="term" value="F:phosphatidylinositol binding"/>
    <property type="evidence" value="ECO:0007669"/>
    <property type="project" value="InterPro"/>
</dbReference>
<dbReference type="Gene3D" id="1.10.555.10">
    <property type="entry name" value="Rho GTPase activation protein"/>
    <property type="match status" value="1"/>
</dbReference>
<dbReference type="PROSITE" id="PS50195">
    <property type="entry name" value="PX"/>
    <property type="match status" value="1"/>
</dbReference>
<evidence type="ECO:0000259" key="5">
    <source>
        <dbReference type="PROSITE" id="PS50238"/>
    </source>
</evidence>
<dbReference type="Gene3D" id="3.30.1520.10">
    <property type="entry name" value="Phox-like domain"/>
    <property type="match status" value="1"/>
</dbReference>
<dbReference type="InterPro" id="IPR050729">
    <property type="entry name" value="Rho-GAP"/>
</dbReference>
<keyword evidence="7" id="KW-1185">Reference proteome</keyword>
<feature type="compositionally biased region" description="Basic and acidic residues" evidence="2">
    <location>
        <begin position="486"/>
        <end position="500"/>
    </location>
</feature>
<evidence type="ECO:0000313" key="6">
    <source>
        <dbReference type="EMBL" id="GMM38737.1"/>
    </source>
</evidence>
<feature type="compositionally biased region" description="Low complexity" evidence="2">
    <location>
        <begin position="241"/>
        <end position="254"/>
    </location>
</feature>
<protein>
    <submittedName>
        <fullName evidence="6">GTPase-activating protein</fullName>
    </submittedName>
</protein>
<dbReference type="InterPro" id="IPR008936">
    <property type="entry name" value="Rho_GTPase_activation_prot"/>
</dbReference>
<dbReference type="Proteomes" id="UP001360560">
    <property type="component" value="Unassembled WGS sequence"/>
</dbReference>
<proteinExistence type="predicted"/>
<dbReference type="CDD" id="cd06093">
    <property type="entry name" value="PX_domain"/>
    <property type="match status" value="1"/>
</dbReference>
<dbReference type="GO" id="GO:0005096">
    <property type="term" value="F:GTPase activator activity"/>
    <property type="evidence" value="ECO:0007669"/>
    <property type="project" value="UniProtKB-KW"/>
</dbReference>
<dbReference type="Gene3D" id="2.30.29.30">
    <property type="entry name" value="Pleckstrin-homology domain (PH domain)/Phosphotyrosine-binding domain (PTB)"/>
    <property type="match status" value="1"/>
</dbReference>
<feature type="compositionally biased region" description="Basic and acidic residues" evidence="2">
    <location>
        <begin position="956"/>
        <end position="968"/>
    </location>
</feature>
<name>A0AAV5QWC6_9ASCO</name>
<feature type="compositionally biased region" description="Polar residues" evidence="2">
    <location>
        <begin position="932"/>
        <end position="953"/>
    </location>
</feature>
<feature type="domain" description="Rho-GAP" evidence="5">
    <location>
        <begin position="1064"/>
        <end position="1291"/>
    </location>
</feature>
<dbReference type="GeneID" id="90076725"/>
<dbReference type="Pfam" id="PF00169">
    <property type="entry name" value="PH"/>
    <property type="match status" value="1"/>
</dbReference>
<feature type="region of interest" description="Disordered" evidence="2">
    <location>
        <begin position="485"/>
        <end position="506"/>
    </location>
</feature>
<dbReference type="InterPro" id="IPR000198">
    <property type="entry name" value="RhoGAP_dom"/>
</dbReference>
<dbReference type="InterPro" id="IPR036871">
    <property type="entry name" value="PX_dom_sf"/>
</dbReference>
<dbReference type="InterPro" id="IPR001849">
    <property type="entry name" value="PH_domain"/>
</dbReference>
<reference evidence="6 7" key="1">
    <citation type="journal article" date="2023" name="Elife">
        <title>Identification of key yeast species and microbe-microbe interactions impacting larval growth of Drosophila in the wild.</title>
        <authorList>
            <person name="Mure A."/>
            <person name="Sugiura Y."/>
            <person name="Maeda R."/>
            <person name="Honda K."/>
            <person name="Sakurai N."/>
            <person name="Takahashi Y."/>
            <person name="Watada M."/>
            <person name="Katoh T."/>
            <person name="Gotoh A."/>
            <person name="Gotoh Y."/>
            <person name="Taniguchi I."/>
            <person name="Nakamura K."/>
            <person name="Hayashi T."/>
            <person name="Katayama T."/>
            <person name="Uemura T."/>
            <person name="Hattori Y."/>
        </authorList>
    </citation>
    <scope>NUCLEOTIDE SEQUENCE [LARGE SCALE GENOMIC DNA]</scope>
    <source>
        <strain evidence="6 7">SC-9</strain>
    </source>
</reference>
<sequence>MPGDNRVSIDSQFSFESTKQEITMNSISEKMATLKINTDINNESMEKKFDINTISLAEIQNLKFDGDVPDLLKLSFVKSLLIKLSLATNNVNHSSNTYKSLVKDVDEELNSKLNSIFIVNEEDATGNNSNTQSSATTSQSTKTFQTLDPKILVSSSSSLDNQLKFSKSEVESSSKELDTEESILKKNNQGIFKKSLEIKDHIDSLTPSTSNREPTGFESPYNYSEASSEYGGDNNNQPGTSQSNVSSNYNSKSNSKVDLRLNDDPDVIESQSRNSSIYSPKSTSYVSEAINQSQIPNSPSTTYSNNRIQLPSPRVETYKDSSSMSNKPLMKANVASPIIMNDMDNIEKHILPERVSHESSASLVDAKINKSYNSVGLAHNDDELEKEMDKERLKRNPNRGAPKKSSDDVAALTPKSQRSKEVKQHNDHAIDFQPRVQAANSQSAKGSPIIGRNSPIPKGSPVVHLDSGTPKMYGMGIMGLDSPAIVRRDHSPSSPREGDAKQMTGVSKKANSLHTNQGVAGGHNGQQNPENRMGITNISNPRERFYQSVKGKPVYSAYTNISNSEKRHVKSPTLSSVSTMPLTLDSIQPKLSKSQPSTPQSSTFSDGDIDMDNDTTLFIQPKELNTISLKLITSLSINKNNSSSFDPTMVFVSIDKKSQKEIWRFKKKYSQCIQLDSSLRELFDSFLLPPFPDKSIFLNNLPAKIDVRRNGILDYFGTLFNTPLPKKAVYQICKFISSNTVNPLDDIEYNFSNEINEKAFKKQGYLVRRNKGLGANWRVRYCRCEGPNFLVYDELDGNLIDSIRLSGAQIGRQQSDNSSEESTSNAKGYRHALLLKEMKKNSIGSGSNKHIFCAETDEERDSWINTLIEYVSDNSAYDNEPVELQNNLPAINNGANNSISANSSGTAGVSSSFSASNLISTPRHGHLRTRSTEFPTSISSQNISHNSGESPSVVSPKHENCSEFDDSFREPKKSRKRFFGGIRNKLGNGNAYVTNASPGELDANFSSNDDFQINPVTDLSSFNDTTINTTISTTNNNNGNILTPVKTDELLAQGDFSNDKIFGNSLEQAVKLSSNEYQGERVPSIIFRCLDYLSQTGAGYQEGIFRLSGSTIMIKQLKEKFDTSYDIDLVNMEVRPEINSVTGLLKLYLRELPASVMTNEIDARLHSVLSDYNRNLSNASPQLNRIKVDDKNNTAYLQYMYQLKSLVHQLPPVNRAVLYVLIKYLNTEVLSRNEYNKMNLRNLVIVFSATLSIEPKILAEFFINFGFLWEDANLINEDDRPSVDIGSIPLV</sequence>
<feature type="region of interest" description="Disordered" evidence="2">
    <location>
        <begin position="919"/>
        <end position="968"/>
    </location>
</feature>
<feature type="region of interest" description="Disordered" evidence="2">
    <location>
        <begin position="203"/>
        <end position="260"/>
    </location>
</feature>
<dbReference type="SUPFAM" id="SSF48350">
    <property type="entry name" value="GTPase activation domain, GAP"/>
    <property type="match status" value="1"/>
</dbReference>
<evidence type="ECO:0000259" key="4">
    <source>
        <dbReference type="PROSITE" id="PS50195"/>
    </source>
</evidence>
<dbReference type="GO" id="GO:0005933">
    <property type="term" value="C:cellular bud"/>
    <property type="evidence" value="ECO:0007669"/>
    <property type="project" value="UniProtKB-ARBA"/>
</dbReference>